<name>A0A917KI00_9ACTN</name>
<feature type="region of interest" description="Disordered" evidence="1">
    <location>
        <begin position="1"/>
        <end position="58"/>
    </location>
</feature>
<evidence type="ECO:0008006" key="5">
    <source>
        <dbReference type="Google" id="ProtNLM"/>
    </source>
</evidence>
<sequence>MSEQSRAPAQPKPAEPESPGRESAPARQNEAAPQSNRAAPQGVTEEPTGEEPSRGLRALPPRQLTAVAVSALLLLQALMLTLFAWPNARMGPRDVPIAIAGPPAAVAPLTQQLDRQAPGAFEVHRVTDEAAARDRIEERKDYGALVVGGQQPRLLVASAASVPVAQLLQQMATGMNEGRQVPVTDVVPAPEGDPRGTGLTMGMLPLILTSMGAGIILSFVVGSTRWRLLGATAFAILGGLASAALLQGWIEAIDGPYLTNAAVLMGLMAAISLTVIGLSVFGVVGTALGVVLMFLVGNPFSGISAGPEMLPEPWGALGQLLPAGASGQLLRSVAFFDGNAAIGKLLIVLAWIALGLTLSLLGAWLKRTRASRAPSAVRPA</sequence>
<proteinExistence type="predicted"/>
<evidence type="ECO:0000256" key="2">
    <source>
        <dbReference type="SAM" id="Phobius"/>
    </source>
</evidence>
<dbReference type="RefSeq" id="WP_189145892.1">
    <property type="nucleotide sequence ID" value="NZ_BAABER010000006.1"/>
</dbReference>
<keyword evidence="2" id="KW-0472">Membrane</keyword>
<feature type="transmembrane region" description="Helical" evidence="2">
    <location>
        <begin position="262"/>
        <end position="295"/>
    </location>
</feature>
<protein>
    <recommendedName>
        <fullName evidence="5">Integral membrane protein</fullName>
    </recommendedName>
</protein>
<keyword evidence="2" id="KW-0812">Transmembrane</keyword>
<evidence type="ECO:0000256" key="1">
    <source>
        <dbReference type="SAM" id="MobiDB-lite"/>
    </source>
</evidence>
<organism evidence="3 4">
    <name type="scientific">Streptomyces lacrimifluminis</name>
    <dbReference type="NCBI Taxonomy" id="1500077"/>
    <lineage>
        <taxon>Bacteria</taxon>
        <taxon>Bacillati</taxon>
        <taxon>Actinomycetota</taxon>
        <taxon>Actinomycetes</taxon>
        <taxon>Kitasatosporales</taxon>
        <taxon>Streptomycetaceae</taxon>
        <taxon>Streptomyces</taxon>
    </lineage>
</organism>
<dbReference type="EMBL" id="BMMU01000002">
    <property type="protein sequence ID" value="GGJ14735.1"/>
    <property type="molecule type" value="Genomic_DNA"/>
</dbReference>
<dbReference type="Proteomes" id="UP000625682">
    <property type="component" value="Unassembled WGS sequence"/>
</dbReference>
<feature type="transmembrane region" description="Helical" evidence="2">
    <location>
        <begin position="342"/>
        <end position="365"/>
    </location>
</feature>
<evidence type="ECO:0000313" key="4">
    <source>
        <dbReference type="Proteomes" id="UP000625682"/>
    </source>
</evidence>
<feature type="transmembrane region" description="Helical" evidence="2">
    <location>
        <begin position="203"/>
        <end position="221"/>
    </location>
</feature>
<reference evidence="3" key="1">
    <citation type="journal article" date="2014" name="Int. J. Syst. Evol. Microbiol.">
        <title>Complete genome sequence of Corynebacterium casei LMG S-19264T (=DSM 44701T), isolated from a smear-ripened cheese.</title>
        <authorList>
            <consortium name="US DOE Joint Genome Institute (JGI-PGF)"/>
            <person name="Walter F."/>
            <person name="Albersmeier A."/>
            <person name="Kalinowski J."/>
            <person name="Ruckert C."/>
        </authorList>
    </citation>
    <scope>NUCLEOTIDE SEQUENCE</scope>
    <source>
        <strain evidence="3">CGMCC 4.7272</strain>
    </source>
</reference>
<comment type="caution">
    <text evidence="3">The sequence shown here is derived from an EMBL/GenBank/DDBJ whole genome shotgun (WGS) entry which is preliminary data.</text>
</comment>
<keyword evidence="4" id="KW-1185">Reference proteome</keyword>
<accession>A0A917KI00</accession>
<reference evidence="3" key="2">
    <citation type="submission" date="2020-09" db="EMBL/GenBank/DDBJ databases">
        <authorList>
            <person name="Sun Q."/>
            <person name="Zhou Y."/>
        </authorList>
    </citation>
    <scope>NUCLEOTIDE SEQUENCE</scope>
    <source>
        <strain evidence="3">CGMCC 4.7272</strain>
    </source>
</reference>
<feature type="transmembrane region" description="Helical" evidence="2">
    <location>
        <begin position="228"/>
        <end position="250"/>
    </location>
</feature>
<gene>
    <name evidence="3" type="ORF">GCM10012282_08800</name>
</gene>
<keyword evidence="2" id="KW-1133">Transmembrane helix</keyword>
<evidence type="ECO:0000313" key="3">
    <source>
        <dbReference type="EMBL" id="GGJ14735.1"/>
    </source>
</evidence>
<dbReference type="AlphaFoldDB" id="A0A917KI00"/>
<feature type="transmembrane region" description="Helical" evidence="2">
    <location>
        <begin position="64"/>
        <end position="85"/>
    </location>
</feature>